<gene>
    <name evidence="1" type="ORF">GCM10023203_48250</name>
</gene>
<accession>A0ABP9EZI1</accession>
<name>A0ABP9EZI1_9PSEU</name>
<dbReference type="RefSeq" id="WP_274230412.1">
    <property type="nucleotide sequence ID" value="NZ_BAABHQ010000017.1"/>
</dbReference>
<dbReference type="Proteomes" id="UP001500457">
    <property type="component" value="Unassembled WGS sequence"/>
</dbReference>
<reference evidence="2" key="1">
    <citation type="journal article" date="2019" name="Int. J. Syst. Evol. Microbiol.">
        <title>The Global Catalogue of Microorganisms (GCM) 10K type strain sequencing project: providing services to taxonomists for standard genome sequencing and annotation.</title>
        <authorList>
            <consortium name="The Broad Institute Genomics Platform"/>
            <consortium name="The Broad Institute Genome Sequencing Center for Infectious Disease"/>
            <person name="Wu L."/>
            <person name="Ma J."/>
        </authorList>
    </citation>
    <scope>NUCLEOTIDE SEQUENCE [LARGE SCALE GENOMIC DNA]</scope>
    <source>
        <strain evidence="2">JCM 17983</strain>
    </source>
</reference>
<dbReference type="EMBL" id="BAABHQ010000017">
    <property type="protein sequence ID" value="GAA4889398.1"/>
    <property type="molecule type" value="Genomic_DNA"/>
</dbReference>
<organism evidence="1 2">
    <name type="scientific">Actinomycetospora straminea</name>
    <dbReference type="NCBI Taxonomy" id="663607"/>
    <lineage>
        <taxon>Bacteria</taxon>
        <taxon>Bacillati</taxon>
        <taxon>Actinomycetota</taxon>
        <taxon>Actinomycetes</taxon>
        <taxon>Pseudonocardiales</taxon>
        <taxon>Pseudonocardiaceae</taxon>
        <taxon>Actinomycetospora</taxon>
    </lineage>
</organism>
<proteinExistence type="predicted"/>
<comment type="caution">
    <text evidence="1">The sequence shown here is derived from an EMBL/GenBank/DDBJ whole genome shotgun (WGS) entry which is preliminary data.</text>
</comment>
<keyword evidence="2" id="KW-1185">Reference proteome</keyword>
<evidence type="ECO:0000313" key="1">
    <source>
        <dbReference type="EMBL" id="GAA4889398.1"/>
    </source>
</evidence>
<protein>
    <submittedName>
        <fullName evidence="1">Uncharacterized protein</fullName>
    </submittedName>
</protein>
<sequence>MTRRERTASGGPTRYVLTALGVFLFALLVVTGTELVIGHPLSGGLDGQTSMSTLFVTPGD</sequence>
<evidence type="ECO:0000313" key="2">
    <source>
        <dbReference type="Proteomes" id="UP001500457"/>
    </source>
</evidence>